<feature type="region of interest" description="Disordered" evidence="1">
    <location>
        <begin position="1"/>
        <end position="296"/>
    </location>
</feature>
<keyword evidence="3" id="KW-1185">Reference proteome</keyword>
<dbReference type="OrthoDB" id="5235746at2759"/>
<proteinExistence type="predicted"/>
<organism evidence="2 3">
    <name type="scientific">Plectosphaerella cucumerina</name>
    <dbReference type="NCBI Taxonomy" id="40658"/>
    <lineage>
        <taxon>Eukaryota</taxon>
        <taxon>Fungi</taxon>
        <taxon>Dikarya</taxon>
        <taxon>Ascomycota</taxon>
        <taxon>Pezizomycotina</taxon>
        <taxon>Sordariomycetes</taxon>
        <taxon>Hypocreomycetidae</taxon>
        <taxon>Glomerellales</taxon>
        <taxon>Plectosphaerellaceae</taxon>
        <taxon>Plectosphaerella</taxon>
    </lineage>
</organism>
<feature type="compositionally biased region" description="Low complexity" evidence="1">
    <location>
        <begin position="100"/>
        <end position="128"/>
    </location>
</feature>
<comment type="caution">
    <text evidence="2">The sequence shown here is derived from an EMBL/GenBank/DDBJ whole genome shotgun (WGS) entry which is preliminary data.</text>
</comment>
<reference evidence="2" key="1">
    <citation type="journal article" date="2021" name="Nat. Commun.">
        <title>Genetic determinants of endophytism in the Arabidopsis root mycobiome.</title>
        <authorList>
            <person name="Mesny F."/>
            <person name="Miyauchi S."/>
            <person name="Thiergart T."/>
            <person name="Pickel B."/>
            <person name="Atanasova L."/>
            <person name="Karlsson M."/>
            <person name="Huettel B."/>
            <person name="Barry K.W."/>
            <person name="Haridas S."/>
            <person name="Chen C."/>
            <person name="Bauer D."/>
            <person name="Andreopoulos W."/>
            <person name="Pangilinan J."/>
            <person name="LaButti K."/>
            <person name="Riley R."/>
            <person name="Lipzen A."/>
            <person name="Clum A."/>
            <person name="Drula E."/>
            <person name="Henrissat B."/>
            <person name="Kohler A."/>
            <person name="Grigoriev I.V."/>
            <person name="Martin F.M."/>
            <person name="Hacquard S."/>
        </authorList>
    </citation>
    <scope>NUCLEOTIDE SEQUENCE</scope>
    <source>
        <strain evidence="2">MPI-CAGE-AT-0016</strain>
    </source>
</reference>
<evidence type="ECO:0000256" key="1">
    <source>
        <dbReference type="SAM" id="MobiDB-lite"/>
    </source>
</evidence>
<name>A0A8K0X0F3_9PEZI</name>
<evidence type="ECO:0000313" key="2">
    <source>
        <dbReference type="EMBL" id="KAH7350194.1"/>
    </source>
</evidence>
<sequence length="296" mass="29672">MDANPAPGAIPAVNDIAKVIPTQSEPAPSSEPIDPSSKAPALPQEEASSKPDTAPAAVTDAAPAEASTKQQDSTAHAPKPVSVEDAPDKDGPSVTTGVDAAKPLPEATKPPAAAEPAAAQNGTATAGEVPNSTTEAVDGDDKLVTDKPAAVNGSGTAKDVQMTGAIDAVPTTDDTKEPGVPASAVPVGAGEREAAPQAIPANQKPQEVVKTDKKRKADELEVHDDAAPAATDGVETADPEDAPKRKKVGRPPSKSNGEANGDANGDEGLGHKIAKKVKQALPAGKTERKTRSQGPA</sequence>
<gene>
    <name evidence="2" type="ORF">B0T11DRAFT_138754</name>
</gene>
<accession>A0A8K0X0F3</accession>
<evidence type="ECO:0000313" key="3">
    <source>
        <dbReference type="Proteomes" id="UP000813385"/>
    </source>
</evidence>
<feature type="compositionally biased region" description="Basic and acidic residues" evidence="1">
    <location>
        <begin position="207"/>
        <end position="226"/>
    </location>
</feature>
<dbReference type="Proteomes" id="UP000813385">
    <property type="component" value="Unassembled WGS sequence"/>
</dbReference>
<dbReference type="AlphaFoldDB" id="A0A8K0X0F3"/>
<dbReference type="EMBL" id="JAGPXD010000006">
    <property type="protein sequence ID" value="KAH7350194.1"/>
    <property type="molecule type" value="Genomic_DNA"/>
</dbReference>
<feature type="compositionally biased region" description="Low complexity" evidence="1">
    <location>
        <begin position="51"/>
        <end position="66"/>
    </location>
</feature>
<protein>
    <submittedName>
        <fullName evidence="2">Uncharacterized protein</fullName>
    </submittedName>
</protein>